<dbReference type="STRING" id="990712.SAMN05216257_101737"/>
<name>A0A1G8ZH11_9RHOB</name>
<protein>
    <submittedName>
        <fullName evidence="1">Predicted N-formylglutamate amidohydrolase</fullName>
    </submittedName>
</protein>
<dbReference type="InterPro" id="IPR011227">
    <property type="entry name" value="UCP029730"/>
</dbReference>
<dbReference type="Gene3D" id="3.40.630.40">
    <property type="entry name" value="Zn-dependent exopeptidases"/>
    <property type="match status" value="1"/>
</dbReference>
<keyword evidence="2" id="KW-1185">Reference proteome</keyword>
<keyword evidence="1" id="KW-0378">Hydrolase</keyword>
<proteinExistence type="predicted"/>
<dbReference type="EMBL" id="FNFV01000001">
    <property type="protein sequence ID" value="SDK14379.1"/>
    <property type="molecule type" value="Genomic_DNA"/>
</dbReference>
<organism evidence="1 2">
    <name type="scientific">Meinhardsimonia xiamenensis</name>
    <dbReference type="NCBI Taxonomy" id="990712"/>
    <lineage>
        <taxon>Bacteria</taxon>
        <taxon>Pseudomonadati</taxon>
        <taxon>Pseudomonadota</taxon>
        <taxon>Alphaproteobacteria</taxon>
        <taxon>Rhodobacterales</taxon>
        <taxon>Paracoccaceae</taxon>
        <taxon>Meinhardsimonia</taxon>
    </lineage>
</organism>
<evidence type="ECO:0000313" key="1">
    <source>
        <dbReference type="EMBL" id="SDK14379.1"/>
    </source>
</evidence>
<dbReference type="Pfam" id="PF05013">
    <property type="entry name" value="FGase"/>
    <property type="match status" value="1"/>
</dbReference>
<dbReference type="OrthoDB" id="9815326at2"/>
<evidence type="ECO:0000313" key="2">
    <source>
        <dbReference type="Proteomes" id="UP000199328"/>
    </source>
</evidence>
<dbReference type="PIRSF" id="PIRSF029730">
    <property type="entry name" value="UCP029730"/>
    <property type="match status" value="1"/>
</dbReference>
<gene>
    <name evidence="1" type="ORF">SAMN05216257_101737</name>
</gene>
<dbReference type="Proteomes" id="UP000199328">
    <property type="component" value="Unassembled WGS sequence"/>
</dbReference>
<dbReference type="AlphaFoldDB" id="A0A1G8ZH11"/>
<sequence>MTEIRGHEVSGEEAGVEPPFRLIGEGLPGRWTITCDHASNNVPSFINGGTLGLPRLEMERHIAYDIGAEGVARHLSELLGAPAVLSTFSRLVIDPNRGEDDPTLIMQLYDGTVIPGNRHLDAAERERRMARLYRPYHDALEALASRRHDSVILAVHSFTPRLRGREPRPWHVGILFGHDDRLARPLIARLRAEGDLCVGENEPYAGYLEGDSIDRHALRKGRPNALIEIRHDLIDTPEAQRRWAERLAPILSAALADAGV</sequence>
<dbReference type="GO" id="GO:0016787">
    <property type="term" value="F:hydrolase activity"/>
    <property type="evidence" value="ECO:0007669"/>
    <property type="project" value="UniProtKB-KW"/>
</dbReference>
<accession>A0A1G8ZH11</accession>
<dbReference type="RefSeq" id="WP_092498192.1">
    <property type="nucleotide sequence ID" value="NZ_FNFV01000001.1"/>
</dbReference>
<dbReference type="InterPro" id="IPR007709">
    <property type="entry name" value="N-FG_amidohydro"/>
</dbReference>
<reference evidence="2" key="1">
    <citation type="submission" date="2016-10" db="EMBL/GenBank/DDBJ databases">
        <authorList>
            <person name="Varghese N."/>
            <person name="Submissions S."/>
        </authorList>
    </citation>
    <scope>NUCLEOTIDE SEQUENCE [LARGE SCALE GENOMIC DNA]</scope>
    <source>
        <strain evidence="2">CGMCC 1.10789</strain>
    </source>
</reference>
<dbReference type="SUPFAM" id="SSF53187">
    <property type="entry name" value="Zn-dependent exopeptidases"/>
    <property type="match status" value="1"/>
</dbReference>